<feature type="domain" description="Small ribosomal subunit protein uS3 C-terminal" evidence="5">
    <location>
        <begin position="133"/>
        <end position="201"/>
    </location>
</feature>
<dbReference type="InterPro" id="IPR005704">
    <property type="entry name" value="Ribosomal_uS3_bac-typ"/>
</dbReference>
<protein>
    <recommendedName>
        <fullName evidence="4">30S ribosomal protein S3</fullName>
    </recommendedName>
</protein>
<evidence type="ECO:0000256" key="2">
    <source>
        <dbReference type="ARBA" id="ARBA00022980"/>
    </source>
</evidence>
<evidence type="ECO:0000256" key="1">
    <source>
        <dbReference type="ARBA" id="ARBA00010761"/>
    </source>
</evidence>
<evidence type="ECO:0000259" key="5">
    <source>
        <dbReference type="Pfam" id="PF00189"/>
    </source>
</evidence>
<dbReference type="SUPFAM" id="SSF54821">
    <property type="entry name" value="Ribosomal protein S3 C-terminal domain"/>
    <property type="match status" value="1"/>
</dbReference>
<dbReference type="NCBIfam" id="TIGR01009">
    <property type="entry name" value="rpsC_bact"/>
    <property type="match status" value="1"/>
</dbReference>
<dbReference type="EMBL" id="NXGM01000070">
    <property type="protein sequence ID" value="PIM95270.1"/>
    <property type="molecule type" value="Genomic_DNA"/>
</dbReference>
<evidence type="ECO:0000256" key="3">
    <source>
        <dbReference type="ARBA" id="ARBA00023274"/>
    </source>
</evidence>
<comment type="caution">
    <text evidence="6">The sequence shown here is derived from an EMBL/GenBank/DDBJ whole genome shotgun (WGS) entry which is preliminary data.</text>
</comment>
<keyword evidence="7" id="KW-1185">Reference proteome</keyword>
<sequence length="207" mass="24059">MGKKANPIGIRLSLTSNWEDSVFFMSKDYSEYLSVSYKLKTYLINCYKKYGLIKVSVKQEKYFYRVTLETDDTTSFLQTIKHRVNDLNNMLKKLFWSDIKVFVKQLDHPIYHPLVIANRLINETSDITMMANVKQISKSLIGTSITGLKVRYSGRINRTDVAQTVWHIEGKMPLQTFSANILYTNVNVRTSYGICSIKVWVYINNLK</sequence>
<proteinExistence type="inferred from homology"/>
<dbReference type="PANTHER" id="PTHR11760">
    <property type="entry name" value="30S/40S RIBOSOMAL PROTEIN S3"/>
    <property type="match status" value="1"/>
</dbReference>
<dbReference type="Proteomes" id="UP000228684">
    <property type="component" value="Unassembled WGS sequence"/>
</dbReference>
<comment type="similarity">
    <text evidence="1">Belongs to the universal ribosomal protein uS3 family.</text>
</comment>
<dbReference type="InterPro" id="IPR001351">
    <property type="entry name" value="Ribosomal_uS3_C"/>
</dbReference>
<dbReference type="Gene3D" id="3.30.1140.32">
    <property type="entry name" value="Ribosomal protein S3, C-terminal domain"/>
    <property type="match status" value="1"/>
</dbReference>
<dbReference type="GO" id="GO:0005840">
    <property type="term" value="C:ribosome"/>
    <property type="evidence" value="ECO:0007669"/>
    <property type="project" value="UniProtKB-KW"/>
</dbReference>
<dbReference type="InterPro" id="IPR015946">
    <property type="entry name" value="KH_dom-like_a/b"/>
</dbReference>
<evidence type="ECO:0000313" key="6">
    <source>
        <dbReference type="EMBL" id="PIM95270.1"/>
    </source>
</evidence>
<accession>A0ABX4MFB3</accession>
<dbReference type="SUPFAM" id="SSF54814">
    <property type="entry name" value="Prokaryotic type KH domain (KH-domain type II)"/>
    <property type="match status" value="1"/>
</dbReference>
<keyword evidence="3" id="KW-0687">Ribonucleoprotein</keyword>
<dbReference type="Gene3D" id="3.30.300.20">
    <property type="match status" value="1"/>
</dbReference>
<dbReference type="InterPro" id="IPR009019">
    <property type="entry name" value="KH_sf_prok-type"/>
</dbReference>
<keyword evidence="2 6" id="KW-0689">Ribosomal protein</keyword>
<dbReference type="Pfam" id="PF00189">
    <property type="entry name" value="Ribosomal_S3_C"/>
    <property type="match status" value="1"/>
</dbReference>
<evidence type="ECO:0000313" key="7">
    <source>
        <dbReference type="Proteomes" id="UP000228684"/>
    </source>
</evidence>
<dbReference type="InterPro" id="IPR036419">
    <property type="entry name" value="Ribosomal_S3_C_sf"/>
</dbReference>
<reference evidence="6" key="1">
    <citation type="submission" date="2017-09" db="EMBL/GenBank/DDBJ databases">
        <authorList>
            <person name="Campbell M.A."/>
            <person name="Lukasik P."/>
            <person name="Simon C."/>
            <person name="McCutcheon J.P."/>
        </authorList>
    </citation>
    <scope>NUCLEOTIDE SEQUENCE [LARGE SCALE GENOMIC DNA]</scope>
    <source>
        <strain evidence="6">MAGNEO</strain>
    </source>
</reference>
<dbReference type="PANTHER" id="PTHR11760:SF19">
    <property type="entry name" value="SMALL RIBOSOMAL SUBUNIT PROTEIN US3C"/>
    <property type="match status" value="1"/>
</dbReference>
<dbReference type="InterPro" id="IPR057258">
    <property type="entry name" value="Ribosomal_uS3"/>
</dbReference>
<organism evidence="6 7">
    <name type="scientific">Candidatus Hodgkinia cicadicola</name>
    <dbReference type="NCBI Taxonomy" id="573658"/>
    <lineage>
        <taxon>Bacteria</taxon>
        <taxon>Pseudomonadati</taxon>
        <taxon>Pseudomonadota</taxon>
        <taxon>Alphaproteobacteria</taxon>
        <taxon>Hyphomicrobiales</taxon>
        <taxon>Candidatus Hodgkinia</taxon>
    </lineage>
</organism>
<evidence type="ECO:0000256" key="4">
    <source>
        <dbReference type="ARBA" id="ARBA00035521"/>
    </source>
</evidence>
<gene>
    <name evidence="6" type="primary">rpsC</name>
    <name evidence="6" type="ORF">magneo_233</name>
</gene>
<name>A0ABX4MFB3_9HYPH</name>